<sequence>MPNQRFKITPAVYLILEKDKKILLLRRINTGFEDGKYSLVAGHVKRGESVTAAMVRETEEEVGIKIMSEDLKFVHVMHRFSVASGAGQKTRVDFFLKADKWTGEPKNLEPKKCDDLNWFDINNLPKNIIPYVRQAIVNVPKGVFYSEWG</sequence>
<dbReference type="AlphaFoldDB" id="A0A2M6K7R8"/>
<dbReference type="Gene3D" id="3.90.79.10">
    <property type="entry name" value="Nucleoside Triphosphate Pyrophosphohydrolase"/>
    <property type="match status" value="1"/>
</dbReference>
<dbReference type="PROSITE" id="PS00893">
    <property type="entry name" value="NUDIX_BOX"/>
    <property type="match status" value="1"/>
</dbReference>
<comment type="cofactor">
    <cofactor evidence="1">
        <name>Mg(2+)</name>
        <dbReference type="ChEBI" id="CHEBI:18420"/>
    </cofactor>
</comment>
<protein>
    <submittedName>
        <fullName evidence="4">NUDIX hydrolase</fullName>
    </submittedName>
</protein>
<dbReference type="InterPro" id="IPR000086">
    <property type="entry name" value="NUDIX_hydrolase_dom"/>
</dbReference>
<dbReference type="Proteomes" id="UP000230869">
    <property type="component" value="Unassembled WGS sequence"/>
</dbReference>
<dbReference type="GO" id="GO:0016787">
    <property type="term" value="F:hydrolase activity"/>
    <property type="evidence" value="ECO:0007669"/>
    <property type="project" value="UniProtKB-KW"/>
</dbReference>
<name>A0A2M6K7R8_9BACT</name>
<reference evidence="4 5" key="1">
    <citation type="submission" date="2017-09" db="EMBL/GenBank/DDBJ databases">
        <title>Depth-based differentiation of microbial function through sediment-hosted aquifers and enrichment of novel symbionts in the deep terrestrial subsurface.</title>
        <authorList>
            <person name="Probst A.J."/>
            <person name="Ladd B."/>
            <person name="Jarett J.K."/>
            <person name="Geller-Mcgrath D.E."/>
            <person name="Sieber C.M."/>
            <person name="Emerson J.B."/>
            <person name="Anantharaman K."/>
            <person name="Thomas B.C."/>
            <person name="Malmstrom R."/>
            <person name="Stieglmeier M."/>
            <person name="Klingl A."/>
            <person name="Woyke T."/>
            <person name="Ryan C.M."/>
            <person name="Banfield J.F."/>
        </authorList>
    </citation>
    <scope>NUCLEOTIDE SEQUENCE [LARGE SCALE GENOMIC DNA]</scope>
    <source>
        <strain evidence="4">CG11_big_fil_rev_8_21_14_0_20_39_10</strain>
    </source>
</reference>
<gene>
    <name evidence="4" type="ORF">COV49_04635</name>
</gene>
<proteinExistence type="predicted"/>
<dbReference type="CDD" id="cd04683">
    <property type="entry name" value="NUDIX_Hydrolase"/>
    <property type="match status" value="1"/>
</dbReference>
<comment type="caution">
    <text evidence="4">The sequence shown here is derived from an EMBL/GenBank/DDBJ whole genome shotgun (WGS) entry which is preliminary data.</text>
</comment>
<dbReference type="SUPFAM" id="SSF55811">
    <property type="entry name" value="Nudix"/>
    <property type="match status" value="1"/>
</dbReference>
<dbReference type="PANTHER" id="PTHR43046">
    <property type="entry name" value="GDP-MANNOSE MANNOSYL HYDROLASE"/>
    <property type="match status" value="1"/>
</dbReference>
<dbReference type="EMBL" id="PCWW01000076">
    <property type="protein sequence ID" value="PIR12681.1"/>
    <property type="molecule type" value="Genomic_DNA"/>
</dbReference>
<feature type="domain" description="Nudix hydrolase" evidence="3">
    <location>
        <begin position="7"/>
        <end position="141"/>
    </location>
</feature>
<evidence type="ECO:0000313" key="4">
    <source>
        <dbReference type="EMBL" id="PIR12681.1"/>
    </source>
</evidence>
<evidence type="ECO:0000259" key="3">
    <source>
        <dbReference type="PROSITE" id="PS51462"/>
    </source>
</evidence>
<dbReference type="Pfam" id="PF00293">
    <property type="entry name" value="NUDIX"/>
    <property type="match status" value="1"/>
</dbReference>
<evidence type="ECO:0000256" key="2">
    <source>
        <dbReference type="ARBA" id="ARBA00022801"/>
    </source>
</evidence>
<accession>A0A2M6K7R8</accession>
<evidence type="ECO:0000313" key="5">
    <source>
        <dbReference type="Proteomes" id="UP000230869"/>
    </source>
</evidence>
<keyword evidence="2 4" id="KW-0378">Hydrolase</keyword>
<evidence type="ECO:0000256" key="1">
    <source>
        <dbReference type="ARBA" id="ARBA00001946"/>
    </source>
</evidence>
<organism evidence="4 5">
    <name type="scientific">Candidatus Falkowbacteria bacterium CG11_big_fil_rev_8_21_14_0_20_39_10</name>
    <dbReference type="NCBI Taxonomy" id="1974570"/>
    <lineage>
        <taxon>Bacteria</taxon>
        <taxon>Candidatus Falkowiibacteriota</taxon>
    </lineage>
</organism>
<dbReference type="PANTHER" id="PTHR43046:SF16">
    <property type="entry name" value="ADP-RIBOSE PYROPHOSPHATASE YJHB-RELATED"/>
    <property type="match status" value="1"/>
</dbReference>
<dbReference type="PROSITE" id="PS51462">
    <property type="entry name" value="NUDIX"/>
    <property type="match status" value="1"/>
</dbReference>
<dbReference type="InterPro" id="IPR015797">
    <property type="entry name" value="NUDIX_hydrolase-like_dom_sf"/>
</dbReference>
<dbReference type="InterPro" id="IPR020084">
    <property type="entry name" value="NUDIX_hydrolase_CS"/>
</dbReference>